<evidence type="ECO:0000256" key="3">
    <source>
        <dbReference type="ARBA" id="ARBA00022691"/>
    </source>
</evidence>
<feature type="binding site" evidence="5">
    <location>
        <begin position="123"/>
        <end position="128"/>
    </location>
    <ligand>
        <name>S-adenosyl-L-methionine</name>
        <dbReference type="ChEBI" id="CHEBI:59789"/>
    </ligand>
</feature>
<keyword evidence="5" id="KW-0698">rRNA processing</keyword>
<comment type="similarity">
    <text evidence="4 5">Belongs to the RNA methyltransferase RlmH family.</text>
</comment>
<dbReference type="Proteomes" id="UP001523550">
    <property type="component" value="Unassembled WGS sequence"/>
</dbReference>
<dbReference type="HAMAP" id="MF_00658">
    <property type="entry name" value="23SrRNA_methyltr_H"/>
    <property type="match status" value="1"/>
</dbReference>
<comment type="function">
    <text evidence="5">Specifically methylates the pseudouridine at position 1915 (m3Psi1915) in 23S rRNA.</text>
</comment>
<dbReference type="GO" id="GO:0008168">
    <property type="term" value="F:methyltransferase activity"/>
    <property type="evidence" value="ECO:0007669"/>
    <property type="project" value="UniProtKB-KW"/>
</dbReference>
<name>A0ABT1G8P7_9GAMM</name>
<evidence type="ECO:0000313" key="6">
    <source>
        <dbReference type="EMBL" id="MCP1727694.1"/>
    </source>
</evidence>
<comment type="subunit">
    <text evidence="5">Homodimer.</text>
</comment>
<evidence type="ECO:0000256" key="5">
    <source>
        <dbReference type="HAMAP-Rule" id="MF_00658"/>
    </source>
</evidence>
<evidence type="ECO:0000256" key="1">
    <source>
        <dbReference type="ARBA" id="ARBA00022603"/>
    </source>
</evidence>
<dbReference type="EMBL" id="JALJYF010000002">
    <property type="protein sequence ID" value="MCP1727694.1"/>
    <property type="molecule type" value="Genomic_DNA"/>
</dbReference>
<dbReference type="RefSeq" id="WP_253448317.1">
    <property type="nucleotide sequence ID" value="NZ_JALJYF010000002.1"/>
</dbReference>
<evidence type="ECO:0000256" key="2">
    <source>
        <dbReference type="ARBA" id="ARBA00022679"/>
    </source>
</evidence>
<dbReference type="PANTHER" id="PTHR33603:SF1">
    <property type="entry name" value="RIBOSOMAL RNA LARGE SUBUNIT METHYLTRANSFERASE H"/>
    <property type="match status" value="1"/>
</dbReference>
<organism evidence="6 7">
    <name type="scientific">Natronospira proteinivora</name>
    <dbReference type="NCBI Taxonomy" id="1807133"/>
    <lineage>
        <taxon>Bacteria</taxon>
        <taxon>Pseudomonadati</taxon>
        <taxon>Pseudomonadota</taxon>
        <taxon>Gammaproteobacteria</taxon>
        <taxon>Natronospirales</taxon>
        <taxon>Natronospiraceae</taxon>
        <taxon>Natronospira</taxon>
    </lineage>
</organism>
<dbReference type="Pfam" id="PF02590">
    <property type="entry name" value="SPOUT_MTase"/>
    <property type="match status" value="1"/>
</dbReference>
<protein>
    <recommendedName>
        <fullName evidence="5">Ribosomal RNA large subunit methyltransferase H</fullName>
        <ecNumber evidence="5">2.1.1.177</ecNumber>
    </recommendedName>
    <alternativeName>
        <fullName evidence="5">23S rRNA (pseudouridine1915-N3)-methyltransferase</fullName>
    </alternativeName>
    <alternativeName>
        <fullName evidence="5">23S rRNA m3Psi1915 methyltransferase</fullName>
    </alternativeName>
    <alternativeName>
        <fullName evidence="5">rRNA (pseudouridine-N3-)-methyltransferase RlmH</fullName>
    </alternativeName>
</protein>
<dbReference type="InterPro" id="IPR029028">
    <property type="entry name" value="Alpha/beta_knot_MTases"/>
</dbReference>
<keyword evidence="5" id="KW-0963">Cytoplasm</keyword>
<feature type="binding site" evidence="5">
    <location>
        <position position="104"/>
    </location>
    <ligand>
        <name>S-adenosyl-L-methionine</name>
        <dbReference type="ChEBI" id="CHEBI:59789"/>
    </ligand>
</feature>
<proteinExistence type="inferred from homology"/>
<keyword evidence="7" id="KW-1185">Reference proteome</keyword>
<dbReference type="EC" id="2.1.1.177" evidence="5"/>
<comment type="subcellular location">
    <subcellularLocation>
        <location evidence="5">Cytoplasm</location>
    </subcellularLocation>
</comment>
<sequence length="156" mass="17489">MRLRLLAVGQRLPAWINDGFSEYARRLPHECRLTLQEIQPAKRNSGRTADRLKAEEGERILKALGNDEALIALDVGGKSPTTEKLADWLGDWLMEGRDVSFTVGGADGLSPEVLARADRRWSLSPLTLPHGLVRVILAEQLYRAWSIRSGHPYHRA</sequence>
<dbReference type="PIRSF" id="PIRSF004505">
    <property type="entry name" value="MT_bac"/>
    <property type="match status" value="1"/>
</dbReference>
<evidence type="ECO:0000256" key="4">
    <source>
        <dbReference type="ARBA" id="ARBA00038303"/>
    </source>
</evidence>
<dbReference type="Gene3D" id="3.40.1280.10">
    <property type="match status" value="1"/>
</dbReference>
<dbReference type="GO" id="GO:0032259">
    <property type="term" value="P:methylation"/>
    <property type="evidence" value="ECO:0007669"/>
    <property type="project" value="UniProtKB-KW"/>
</dbReference>
<dbReference type="InterPro" id="IPR003742">
    <property type="entry name" value="RlmH-like"/>
</dbReference>
<dbReference type="InterPro" id="IPR029026">
    <property type="entry name" value="tRNA_m1G_MTases_N"/>
</dbReference>
<feature type="binding site" evidence="5">
    <location>
        <position position="73"/>
    </location>
    <ligand>
        <name>S-adenosyl-L-methionine</name>
        <dbReference type="ChEBI" id="CHEBI:59789"/>
    </ligand>
</feature>
<gene>
    <name evidence="5" type="primary">rlmH</name>
    <name evidence="6" type="ORF">J2T60_001694</name>
</gene>
<dbReference type="SUPFAM" id="SSF75217">
    <property type="entry name" value="alpha/beta knot"/>
    <property type="match status" value="1"/>
</dbReference>
<dbReference type="NCBIfam" id="NF000986">
    <property type="entry name" value="PRK00103.1-4"/>
    <property type="match status" value="1"/>
</dbReference>
<comment type="caution">
    <text evidence="6">The sequence shown here is derived from an EMBL/GenBank/DDBJ whole genome shotgun (WGS) entry which is preliminary data.</text>
</comment>
<keyword evidence="1 5" id="KW-0489">Methyltransferase</keyword>
<keyword evidence="3 5" id="KW-0949">S-adenosyl-L-methionine</keyword>
<reference evidence="6 7" key="1">
    <citation type="submission" date="2022-03" db="EMBL/GenBank/DDBJ databases">
        <title>Genomic Encyclopedia of Type Strains, Phase III (KMG-III): the genomes of soil and plant-associated and newly described type strains.</title>
        <authorList>
            <person name="Whitman W."/>
        </authorList>
    </citation>
    <scope>NUCLEOTIDE SEQUENCE [LARGE SCALE GENOMIC DNA]</scope>
    <source>
        <strain evidence="6 7">BSker1</strain>
    </source>
</reference>
<evidence type="ECO:0000313" key="7">
    <source>
        <dbReference type="Proteomes" id="UP001523550"/>
    </source>
</evidence>
<dbReference type="NCBIfam" id="TIGR00246">
    <property type="entry name" value="tRNA_RlmH_YbeA"/>
    <property type="match status" value="1"/>
</dbReference>
<keyword evidence="2 5" id="KW-0808">Transferase</keyword>
<dbReference type="CDD" id="cd18081">
    <property type="entry name" value="RlmH-like"/>
    <property type="match status" value="1"/>
</dbReference>
<comment type="catalytic activity">
    <reaction evidence="5">
        <text>pseudouridine(1915) in 23S rRNA + S-adenosyl-L-methionine = N(3)-methylpseudouridine(1915) in 23S rRNA + S-adenosyl-L-homocysteine + H(+)</text>
        <dbReference type="Rhea" id="RHEA:42752"/>
        <dbReference type="Rhea" id="RHEA-COMP:10221"/>
        <dbReference type="Rhea" id="RHEA-COMP:10222"/>
        <dbReference type="ChEBI" id="CHEBI:15378"/>
        <dbReference type="ChEBI" id="CHEBI:57856"/>
        <dbReference type="ChEBI" id="CHEBI:59789"/>
        <dbReference type="ChEBI" id="CHEBI:65314"/>
        <dbReference type="ChEBI" id="CHEBI:74486"/>
        <dbReference type="EC" id="2.1.1.177"/>
    </reaction>
</comment>
<accession>A0ABT1G8P7</accession>
<dbReference type="PANTHER" id="PTHR33603">
    <property type="entry name" value="METHYLTRANSFERASE"/>
    <property type="match status" value="1"/>
</dbReference>